<keyword evidence="1" id="KW-1133">Transmembrane helix</keyword>
<feature type="transmembrane region" description="Helical" evidence="1">
    <location>
        <begin position="105"/>
        <end position="122"/>
    </location>
</feature>
<dbReference type="EMBL" id="QLMJ01000043">
    <property type="protein sequence ID" value="RAK24615.1"/>
    <property type="molecule type" value="Genomic_DNA"/>
</dbReference>
<protein>
    <submittedName>
        <fullName evidence="2">Putative membrane protein</fullName>
    </submittedName>
</protein>
<feature type="transmembrane region" description="Helical" evidence="1">
    <location>
        <begin position="12"/>
        <end position="28"/>
    </location>
</feature>
<dbReference type="Proteomes" id="UP000249341">
    <property type="component" value="Unassembled WGS sequence"/>
</dbReference>
<evidence type="ECO:0000313" key="3">
    <source>
        <dbReference type="Proteomes" id="UP000249341"/>
    </source>
</evidence>
<feature type="transmembrane region" description="Helical" evidence="1">
    <location>
        <begin position="34"/>
        <end position="52"/>
    </location>
</feature>
<keyword evidence="1" id="KW-0812">Transmembrane</keyword>
<dbReference type="OrthoDB" id="64737at2"/>
<keyword evidence="3" id="KW-1185">Reference proteome</keyword>
<sequence length="202" mass="21801">MAGKAALIASRFIEVALLVAGALVFVAPEPNRITLVWDILAIVYLAIRMSRLRRDGRGKATAWLAHGLGGRTGLIFTIFTSLVGLSAGVSVLFEEGADKTNAAFVAVPAVLFAWAILHFGYAERYAKTYYAGLPEQVLAFPNTDEPTFVEFSYFSFTLGTTFSVSDVETQTSPIRLQILSHSIISFLYNTVTIGIAVSVISG</sequence>
<evidence type="ECO:0000256" key="1">
    <source>
        <dbReference type="SAM" id="Phobius"/>
    </source>
</evidence>
<dbReference type="RefSeq" id="WP_111655312.1">
    <property type="nucleotide sequence ID" value="NZ_JACHWI010000006.1"/>
</dbReference>
<accession>A0A327Z2X0</accession>
<dbReference type="AlphaFoldDB" id="A0A327Z2X0"/>
<evidence type="ECO:0000313" key="2">
    <source>
        <dbReference type="EMBL" id="RAK24615.1"/>
    </source>
</evidence>
<dbReference type="InterPro" id="IPR009781">
    <property type="entry name" value="DUF1345"/>
</dbReference>
<reference evidence="2 3" key="1">
    <citation type="submission" date="2018-06" db="EMBL/GenBank/DDBJ databases">
        <title>Genomic Encyclopedia of Type Strains, Phase III (KMG-III): the genomes of soil and plant-associated and newly described type strains.</title>
        <authorList>
            <person name="Whitman W."/>
        </authorList>
    </citation>
    <scope>NUCLEOTIDE SEQUENCE [LARGE SCALE GENOMIC DNA]</scope>
    <source>
        <strain evidence="2 3">CGMCC 4.7090</strain>
    </source>
</reference>
<feature type="transmembrane region" description="Helical" evidence="1">
    <location>
        <begin position="73"/>
        <end position="93"/>
    </location>
</feature>
<organism evidence="2 3">
    <name type="scientific">Actinoplanes lutulentus</name>
    <dbReference type="NCBI Taxonomy" id="1287878"/>
    <lineage>
        <taxon>Bacteria</taxon>
        <taxon>Bacillati</taxon>
        <taxon>Actinomycetota</taxon>
        <taxon>Actinomycetes</taxon>
        <taxon>Micromonosporales</taxon>
        <taxon>Micromonosporaceae</taxon>
        <taxon>Actinoplanes</taxon>
    </lineage>
</organism>
<dbReference type="Pfam" id="PF07077">
    <property type="entry name" value="DUF1345"/>
    <property type="match status" value="1"/>
</dbReference>
<keyword evidence="1" id="KW-0472">Membrane</keyword>
<gene>
    <name evidence="2" type="ORF">B0I29_1432</name>
</gene>
<name>A0A327Z2X0_9ACTN</name>
<comment type="caution">
    <text evidence="2">The sequence shown here is derived from an EMBL/GenBank/DDBJ whole genome shotgun (WGS) entry which is preliminary data.</text>
</comment>
<feature type="transmembrane region" description="Helical" evidence="1">
    <location>
        <begin position="178"/>
        <end position="200"/>
    </location>
</feature>
<proteinExistence type="predicted"/>